<sequence length="71" mass="8601">MKFLNVIAYECQGLDLCYWEKDTLSCFDESSKPFFEGDTDYGDQYRYFYLSTYDYMFKIVAKNYEMDVNLD</sequence>
<evidence type="ECO:0000313" key="2">
    <source>
        <dbReference type="Proteomes" id="UP000032266"/>
    </source>
</evidence>
<dbReference type="KEGG" id="gsn:YC6258_02716"/>
<accession>A0A0C5VWH9</accession>
<keyword evidence="2" id="KW-1185">Reference proteome</keyword>
<reference evidence="1 2" key="1">
    <citation type="submission" date="2014-01" db="EMBL/GenBank/DDBJ databases">
        <title>Full genme sequencing of cellulolytic bacterium Gynuella sunshinyii YC6258T gen. nov., sp. nov.</title>
        <authorList>
            <person name="Khan H."/>
            <person name="Chung E.J."/>
            <person name="Chung Y.R."/>
        </authorList>
    </citation>
    <scope>NUCLEOTIDE SEQUENCE [LARGE SCALE GENOMIC DNA]</scope>
    <source>
        <strain evidence="1 2">YC6258</strain>
    </source>
</reference>
<dbReference type="AlphaFoldDB" id="A0A0C5VWH9"/>
<protein>
    <submittedName>
        <fullName evidence="1">Uncharacterized protein</fullName>
    </submittedName>
</protein>
<name>A0A0C5VWH9_9GAMM</name>
<dbReference type="Proteomes" id="UP000032266">
    <property type="component" value="Chromosome"/>
</dbReference>
<evidence type="ECO:0000313" key="1">
    <source>
        <dbReference type="EMBL" id="AJQ94754.1"/>
    </source>
</evidence>
<organism evidence="1 2">
    <name type="scientific">Gynuella sunshinyii YC6258</name>
    <dbReference type="NCBI Taxonomy" id="1445510"/>
    <lineage>
        <taxon>Bacteria</taxon>
        <taxon>Pseudomonadati</taxon>
        <taxon>Pseudomonadota</taxon>
        <taxon>Gammaproteobacteria</taxon>
        <taxon>Oceanospirillales</taxon>
        <taxon>Saccharospirillaceae</taxon>
        <taxon>Gynuella</taxon>
    </lineage>
</organism>
<gene>
    <name evidence="1" type="ORF">YC6258_02716</name>
</gene>
<dbReference type="EMBL" id="CP007142">
    <property type="protein sequence ID" value="AJQ94754.1"/>
    <property type="molecule type" value="Genomic_DNA"/>
</dbReference>
<dbReference type="HOGENOM" id="CLU_2734383_0_0_6"/>
<proteinExistence type="predicted"/>